<dbReference type="Pfam" id="PF05938">
    <property type="entry name" value="Self-incomp_S1"/>
    <property type="match status" value="1"/>
</dbReference>
<dbReference type="GO" id="GO:0005576">
    <property type="term" value="C:extracellular region"/>
    <property type="evidence" value="ECO:0007669"/>
    <property type="project" value="UniProtKB-SubCell"/>
</dbReference>
<keyword evidence="3" id="KW-0713">Self-incompatibility</keyword>
<proteinExistence type="inferred from homology"/>
<reference evidence="6 7" key="1">
    <citation type="journal article" date="2020" name="bioRxiv">
        <title>Sequence and annotation of 42 cannabis genomes reveals extensive copy number variation in cannabinoid synthesis and pathogen resistance genes.</title>
        <authorList>
            <person name="Mckernan K.J."/>
            <person name="Helbert Y."/>
            <person name="Kane L.T."/>
            <person name="Ebling H."/>
            <person name="Zhang L."/>
            <person name="Liu B."/>
            <person name="Eaton Z."/>
            <person name="Mclaughlin S."/>
            <person name="Kingan S."/>
            <person name="Baybayan P."/>
            <person name="Concepcion G."/>
            <person name="Jordan M."/>
            <person name="Riva A."/>
            <person name="Barbazuk W."/>
            <person name="Harkins T."/>
        </authorList>
    </citation>
    <scope>NUCLEOTIDE SEQUENCE [LARGE SCALE GENOMIC DNA]</scope>
    <source>
        <strain evidence="7">cv. Jamaican Lion 4</strain>
        <tissue evidence="6">Leaf</tissue>
    </source>
</reference>
<dbReference type="GO" id="GO:0060320">
    <property type="term" value="P:rejection of self pollen"/>
    <property type="evidence" value="ECO:0007669"/>
    <property type="project" value="UniProtKB-KW"/>
</dbReference>
<dbReference type="AlphaFoldDB" id="A0A7J6FJR7"/>
<evidence type="ECO:0008006" key="8">
    <source>
        <dbReference type="Google" id="ProtNLM"/>
    </source>
</evidence>
<evidence type="ECO:0000256" key="1">
    <source>
        <dbReference type="ARBA" id="ARBA00004613"/>
    </source>
</evidence>
<dbReference type="EMBL" id="JAATIQ010000201">
    <property type="protein sequence ID" value="KAF4370877.1"/>
    <property type="molecule type" value="Genomic_DNA"/>
</dbReference>
<comment type="subcellular location">
    <subcellularLocation>
        <location evidence="1">Secreted</location>
    </subcellularLocation>
</comment>
<dbReference type="InterPro" id="IPR010264">
    <property type="entry name" value="Self-incomp_S1"/>
</dbReference>
<keyword evidence="7" id="KW-1185">Reference proteome</keyword>
<protein>
    <recommendedName>
        <fullName evidence="8">S-protein homolog</fullName>
    </recommendedName>
</protein>
<comment type="similarity">
    <text evidence="2">Belongs to the plant self-incompatibility (S1) protein family.</text>
</comment>
<evidence type="ECO:0000256" key="3">
    <source>
        <dbReference type="ARBA" id="ARBA00022471"/>
    </source>
</evidence>
<accession>A0A7J6FJR7</accession>
<comment type="caution">
    <text evidence="6">The sequence shown here is derived from an EMBL/GenBank/DDBJ whole genome shotgun (WGS) entry which is preliminary data.</text>
</comment>
<dbReference type="Proteomes" id="UP000583929">
    <property type="component" value="Unassembled WGS sequence"/>
</dbReference>
<organism evidence="6 7">
    <name type="scientific">Cannabis sativa</name>
    <name type="common">Hemp</name>
    <name type="synonym">Marijuana</name>
    <dbReference type="NCBI Taxonomy" id="3483"/>
    <lineage>
        <taxon>Eukaryota</taxon>
        <taxon>Viridiplantae</taxon>
        <taxon>Streptophyta</taxon>
        <taxon>Embryophyta</taxon>
        <taxon>Tracheophyta</taxon>
        <taxon>Spermatophyta</taxon>
        <taxon>Magnoliopsida</taxon>
        <taxon>eudicotyledons</taxon>
        <taxon>Gunneridae</taxon>
        <taxon>Pentapetalae</taxon>
        <taxon>rosids</taxon>
        <taxon>fabids</taxon>
        <taxon>Rosales</taxon>
        <taxon>Cannabaceae</taxon>
        <taxon>Cannabis</taxon>
    </lineage>
</organism>
<evidence type="ECO:0000313" key="6">
    <source>
        <dbReference type="EMBL" id="KAF4370877.1"/>
    </source>
</evidence>
<evidence type="ECO:0000313" key="7">
    <source>
        <dbReference type="Proteomes" id="UP000583929"/>
    </source>
</evidence>
<keyword evidence="5" id="KW-0732">Signal</keyword>
<gene>
    <name evidence="6" type="ORF">G4B88_012677</name>
</gene>
<sequence>MAKSEDTKMSTQILGEVSLEKTTVEIYNKLDNGTLLTVHCKSKDDDLGSHDLSENQMRNESIVLEYCVLVNAFGKRDN</sequence>
<evidence type="ECO:0000256" key="4">
    <source>
        <dbReference type="ARBA" id="ARBA00022525"/>
    </source>
</evidence>
<evidence type="ECO:0000256" key="2">
    <source>
        <dbReference type="ARBA" id="ARBA00005581"/>
    </source>
</evidence>
<name>A0A7J6FJR7_CANSA</name>
<keyword evidence="4" id="KW-0964">Secreted</keyword>
<evidence type="ECO:0000256" key="5">
    <source>
        <dbReference type="ARBA" id="ARBA00022729"/>
    </source>
</evidence>